<dbReference type="InterPro" id="IPR011517">
    <property type="entry name" value="RNA_pol_sigma70_ECF-like"/>
</dbReference>
<dbReference type="GO" id="GO:0006352">
    <property type="term" value="P:DNA-templated transcription initiation"/>
    <property type="evidence" value="ECO:0007669"/>
    <property type="project" value="InterPro"/>
</dbReference>
<keyword evidence="8" id="KW-1185">Reference proteome</keyword>
<feature type="domain" description="RNA polymerase sigma-70 ECF-like HTH" evidence="6">
    <location>
        <begin position="23"/>
        <end position="206"/>
    </location>
</feature>
<gene>
    <name evidence="7" type="ORF">rosag_14170</name>
</gene>
<evidence type="ECO:0000256" key="3">
    <source>
        <dbReference type="ARBA" id="ARBA00023082"/>
    </source>
</evidence>
<dbReference type="CDD" id="cd06171">
    <property type="entry name" value="Sigma70_r4"/>
    <property type="match status" value="1"/>
</dbReference>
<comment type="caution">
    <text evidence="7">The sequence shown here is derived from an EMBL/GenBank/DDBJ whole genome shotgun (WGS) entry which is preliminary data.</text>
</comment>
<dbReference type="Pfam" id="PF07638">
    <property type="entry name" value="Sigma70_ECF"/>
    <property type="match status" value="1"/>
</dbReference>
<dbReference type="NCBIfam" id="TIGR02937">
    <property type="entry name" value="sigma70-ECF"/>
    <property type="match status" value="1"/>
</dbReference>
<dbReference type="Gene3D" id="1.10.10.10">
    <property type="entry name" value="Winged helix-like DNA-binding domain superfamily/Winged helix DNA-binding domain"/>
    <property type="match status" value="1"/>
</dbReference>
<reference evidence="7" key="1">
    <citation type="submission" date="2022-08" db="EMBL/GenBank/DDBJ databases">
        <title>Draft genome sequencing of Roseisolibacter agri AW1220.</title>
        <authorList>
            <person name="Tobiishi Y."/>
            <person name="Tonouchi A."/>
        </authorList>
    </citation>
    <scope>NUCLEOTIDE SEQUENCE</scope>
    <source>
        <strain evidence="7">AW1220</strain>
    </source>
</reference>
<dbReference type="GO" id="GO:0016987">
    <property type="term" value="F:sigma factor activity"/>
    <property type="evidence" value="ECO:0007669"/>
    <property type="project" value="UniProtKB-KW"/>
</dbReference>
<accession>A0AA37Q1N1</accession>
<dbReference type="InterPro" id="IPR013324">
    <property type="entry name" value="RNA_pol_sigma_r3/r4-like"/>
</dbReference>
<dbReference type="AlphaFoldDB" id="A0AA37Q1N1"/>
<dbReference type="InterPro" id="IPR039425">
    <property type="entry name" value="RNA_pol_sigma-70-like"/>
</dbReference>
<keyword evidence="7" id="KW-0240">DNA-directed RNA polymerase</keyword>
<keyword evidence="4" id="KW-0804">Transcription</keyword>
<feature type="region of interest" description="Disordered" evidence="5">
    <location>
        <begin position="1"/>
        <end position="22"/>
    </location>
</feature>
<sequence length="213" mass="22987">MVLPPHSPSERTSDSGPVAPPGSVTERLLAWGAGDASAFDALLPTVYAELRRQARRALRRESVGNTLEPTALVHEAYLRLAGQERGQWRSREQFFGIAAQLMRRILVDHARARHAAKRGGAQRVCVTLADGDASGGPDAEEPRVDLLALHDALSRLAAFDARQAHVVELRYFGGLTIDETAAALGLSPATVKREWAVARAWLRRELAGDASGG</sequence>
<keyword evidence="3" id="KW-0731">Sigma factor</keyword>
<dbReference type="GO" id="GO:0000428">
    <property type="term" value="C:DNA-directed RNA polymerase complex"/>
    <property type="evidence" value="ECO:0007669"/>
    <property type="project" value="UniProtKB-KW"/>
</dbReference>
<evidence type="ECO:0000256" key="1">
    <source>
        <dbReference type="ARBA" id="ARBA00010641"/>
    </source>
</evidence>
<name>A0AA37Q1N1_9BACT</name>
<organism evidence="7 8">
    <name type="scientific">Roseisolibacter agri</name>
    <dbReference type="NCBI Taxonomy" id="2014610"/>
    <lineage>
        <taxon>Bacteria</taxon>
        <taxon>Pseudomonadati</taxon>
        <taxon>Gemmatimonadota</taxon>
        <taxon>Gemmatimonadia</taxon>
        <taxon>Gemmatimonadales</taxon>
        <taxon>Gemmatimonadaceae</taxon>
        <taxon>Roseisolibacter</taxon>
    </lineage>
</organism>
<evidence type="ECO:0000313" key="8">
    <source>
        <dbReference type="Proteomes" id="UP001161325"/>
    </source>
</evidence>
<dbReference type="NCBIfam" id="TIGR02999">
    <property type="entry name" value="Sig-70_X6"/>
    <property type="match status" value="1"/>
</dbReference>
<dbReference type="Proteomes" id="UP001161325">
    <property type="component" value="Unassembled WGS sequence"/>
</dbReference>
<evidence type="ECO:0000313" key="7">
    <source>
        <dbReference type="EMBL" id="GLC24904.1"/>
    </source>
</evidence>
<dbReference type="PANTHER" id="PTHR43133">
    <property type="entry name" value="RNA POLYMERASE ECF-TYPE SIGMA FACTO"/>
    <property type="match status" value="1"/>
</dbReference>
<dbReference type="PANTHER" id="PTHR43133:SF39">
    <property type="entry name" value="SIMILAR TO RNA POLYMERASE SIGMA-E FACTOR"/>
    <property type="match status" value="1"/>
</dbReference>
<dbReference type="EMBL" id="BRXS01000002">
    <property type="protein sequence ID" value="GLC24904.1"/>
    <property type="molecule type" value="Genomic_DNA"/>
</dbReference>
<dbReference type="InterPro" id="IPR036388">
    <property type="entry name" value="WH-like_DNA-bd_sf"/>
</dbReference>
<dbReference type="InterPro" id="IPR053812">
    <property type="entry name" value="HTH_Sigma70_ECF-like"/>
</dbReference>
<evidence type="ECO:0000256" key="4">
    <source>
        <dbReference type="ARBA" id="ARBA00023163"/>
    </source>
</evidence>
<proteinExistence type="inferred from homology"/>
<evidence type="ECO:0000256" key="2">
    <source>
        <dbReference type="ARBA" id="ARBA00023015"/>
    </source>
</evidence>
<protein>
    <submittedName>
        <fullName evidence="7">DNA-directed RNA polymerase sigma-70 factor</fullName>
    </submittedName>
</protein>
<dbReference type="InterPro" id="IPR013325">
    <property type="entry name" value="RNA_pol_sigma_r2"/>
</dbReference>
<keyword evidence="2" id="KW-0805">Transcription regulation</keyword>
<dbReference type="SUPFAM" id="SSF88659">
    <property type="entry name" value="Sigma3 and sigma4 domains of RNA polymerase sigma factors"/>
    <property type="match status" value="1"/>
</dbReference>
<evidence type="ECO:0000256" key="5">
    <source>
        <dbReference type="SAM" id="MobiDB-lite"/>
    </source>
</evidence>
<dbReference type="RefSeq" id="WP_284349347.1">
    <property type="nucleotide sequence ID" value="NZ_BRXS01000002.1"/>
</dbReference>
<evidence type="ECO:0000259" key="6">
    <source>
        <dbReference type="Pfam" id="PF07638"/>
    </source>
</evidence>
<comment type="similarity">
    <text evidence="1">Belongs to the sigma-70 factor family. ECF subfamily.</text>
</comment>
<dbReference type="InterPro" id="IPR014284">
    <property type="entry name" value="RNA_pol_sigma-70_dom"/>
</dbReference>
<dbReference type="SUPFAM" id="SSF88946">
    <property type="entry name" value="Sigma2 domain of RNA polymerase sigma factors"/>
    <property type="match status" value="1"/>
</dbReference>